<protein>
    <submittedName>
        <fullName evidence="2">Cytochrome c class I</fullName>
    </submittedName>
</protein>
<organism evidence="2 3">
    <name type="scientific">Striga asiatica</name>
    <name type="common">Asiatic witchweed</name>
    <name type="synonym">Buchnera asiatica</name>
    <dbReference type="NCBI Taxonomy" id="4170"/>
    <lineage>
        <taxon>Eukaryota</taxon>
        <taxon>Viridiplantae</taxon>
        <taxon>Streptophyta</taxon>
        <taxon>Embryophyta</taxon>
        <taxon>Tracheophyta</taxon>
        <taxon>Spermatophyta</taxon>
        <taxon>Magnoliopsida</taxon>
        <taxon>eudicotyledons</taxon>
        <taxon>Gunneridae</taxon>
        <taxon>Pentapetalae</taxon>
        <taxon>asterids</taxon>
        <taxon>lamiids</taxon>
        <taxon>Lamiales</taxon>
        <taxon>Orobanchaceae</taxon>
        <taxon>Buchnereae</taxon>
        <taxon>Striga</taxon>
    </lineage>
</organism>
<reference evidence="3" key="1">
    <citation type="journal article" date="2019" name="Curr. Biol.">
        <title>Genome Sequence of Striga asiatica Provides Insight into the Evolution of Plant Parasitism.</title>
        <authorList>
            <person name="Yoshida S."/>
            <person name="Kim S."/>
            <person name="Wafula E.K."/>
            <person name="Tanskanen J."/>
            <person name="Kim Y.M."/>
            <person name="Honaas L."/>
            <person name="Yang Z."/>
            <person name="Spallek T."/>
            <person name="Conn C.E."/>
            <person name="Ichihashi Y."/>
            <person name="Cheong K."/>
            <person name="Cui S."/>
            <person name="Der J.P."/>
            <person name="Gundlach H."/>
            <person name="Jiao Y."/>
            <person name="Hori C."/>
            <person name="Ishida J.K."/>
            <person name="Kasahara H."/>
            <person name="Kiba T."/>
            <person name="Kim M.S."/>
            <person name="Koo N."/>
            <person name="Laohavisit A."/>
            <person name="Lee Y.H."/>
            <person name="Lumba S."/>
            <person name="McCourt P."/>
            <person name="Mortimer J.C."/>
            <person name="Mutuku J.M."/>
            <person name="Nomura T."/>
            <person name="Sasaki-Sekimoto Y."/>
            <person name="Seto Y."/>
            <person name="Wang Y."/>
            <person name="Wakatake T."/>
            <person name="Sakakibara H."/>
            <person name="Demura T."/>
            <person name="Yamaguchi S."/>
            <person name="Yoneyama K."/>
            <person name="Manabe R.I."/>
            <person name="Nelson D.C."/>
            <person name="Schulman A.H."/>
            <person name="Timko M.P."/>
            <person name="dePamphilis C.W."/>
            <person name="Choi D."/>
            <person name="Shirasu K."/>
        </authorList>
    </citation>
    <scope>NUCLEOTIDE SEQUENCE [LARGE SCALE GENOMIC DNA]</scope>
    <source>
        <strain evidence="3">cv. UVA1</strain>
    </source>
</reference>
<evidence type="ECO:0000256" key="1">
    <source>
        <dbReference type="SAM" id="Phobius"/>
    </source>
</evidence>
<gene>
    <name evidence="2" type="ORF">STAS_02116</name>
</gene>
<keyword evidence="1" id="KW-0812">Transmembrane</keyword>
<feature type="transmembrane region" description="Helical" evidence="1">
    <location>
        <begin position="20"/>
        <end position="41"/>
    </location>
</feature>
<keyword evidence="3" id="KW-1185">Reference proteome</keyword>
<keyword evidence="1" id="KW-0472">Membrane</keyword>
<keyword evidence="1" id="KW-1133">Transmembrane helix</keyword>
<evidence type="ECO:0000313" key="3">
    <source>
        <dbReference type="Proteomes" id="UP000325081"/>
    </source>
</evidence>
<proteinExistence type="predicted"/>
<dbReference type="EMBL" id="BKCP01001113">
    <property type="protein sequence ID" value="GER26459.1"/>
    <property type="molecule type" value="Genomic_DNA"/>
</dbReference>
<evidence type="ECO:0000313" key="2">
    <source>
        <dbReference type="EMBL" id="GER26459.1"/>
    </source>
</evidence>
<dbReference type="AlphaFoldDB" id="A0A5A7P122"/>
<dbReference type="Proteomes" id="UP000325081">
    <property type="component" value="Unassembled WGS sequence"/>
</dbReference>
<name>A0A5A7P122_STRAF</name>
<accession>A0A5A7P122</accession>
<comment type="caution">
    <text evidence="2">The sequence shown here is derived from an EMBL/GenBank/DDBJ whole genome shotgun (WGS) entry which is preliminary data.</text>
</comment>
<sequence length="101" mass="12006">MQLSTAENIYIIGVDRSTRVLATVQAVGSFALGGFISYMLFREHFNRLDDFLRHMSSTLMQMRYLIGKFTDTVSFYKAREIRNNRRYCIRRTRKLIEAQWL</sequence>